<dbReference type="PROSITE" id="PS50865">
    <property type="entry name" value="ZF_MYND_2"/>
    <property type="match status" value="1"/>
</dbReference>
<accession>A0A8K0XQR5</accession>
<gene>
    <name evidence="6" type="ORF">BXZ70DRAFT_932795</name>
</gene>
<dbReference type="AlphaFoldDB" id="A0A8K0XQR5"/>
<dbReference type="SUPFAM" id="SSF144232">
    <property type="entry name" value="HIT/MYND zinc finger-like"/>
    <property type="match status" value="1"/>
</dbReference>
<dbReference type="Proteomes" id="UP000813824">
    <property type="component" value="Unassembled WGS sequence"/>
</dbReference>
<name>A0A8K0XQR5_9AGAR</name>
<dbReference type="GO" id="GO:0008270">
    <property type="term" value="F:zinc ion binding"/>
    <property type="evidence" value="ECO:0007669"/>
    <property type="project" value="UniProtKB-KW"/>
</dbReference>
<organism evidence="6 7">
    <name type="scientific">Cristinia sonorae</name>
    <dbReference type="NCBI Taxonomy" id="1940300"/>
    <lineage>
        <taxon>Eukaryota</taxon>
        <taxon>Fungi</taxon>
        <taxon>Dikarya</taxon>
        <taxon>Basidiomycota</taxon>
        <taxon>Agaricomycotina</taxon>
        <taxon>Agaricomycetes</taxon>
        <taxon>Agaricomycetidae</taxon>
        <taxon>Agaricales</taxon>
        <taxon>Pleurotineae</taxon>
        <taxon>Stephanosporaceae</taxon>
        <taxon>Cristinia</taxon>
    </lineage>
</organism>
<dbReference type="EMBL" id="JAEVFJ010000012">
    <property type="protein sequence ID" value="KAH8101384.1"/>
    <property type="molecule type" value="Genomic_DNA"/>
</dbReference>
<evidence type="ECO:0000259" key="5">
    <source>
        <dbReference type="PROSITE" id="PS50865"/>
    </source>
</evidence>
<sequence>MGNDEYDPTDNGIDYPLPPIDSKETRQLCRQCQKCWKRRTAMVKLFVCSSCKITSYCSKQCQKEDWRDHKGRCRENTERRKRMAEMDELTKTLRELTGEDDDLPLMSTVNDELGEFLKRFRAMICRAGYCCLKISQNPDAWAKYVFRLRIERIKNPSRESRPWERYKVVGGEAVSIDALLKKNDSFRDLIPQFLKYNEENVKVGCVGTVTTFLECDSAGADVRCVSWGGYGEDSWDDVAPGEDWLVTIKEEVERLSGRTTK</sequence>
<reference evidence="6" key="1">
    <citation type="journal article" date="2021" name="New Phytol.">
        <title>Evolutionary innovations through gain and loss of genes in the ectomycorrhizal Boletales.</title>
        <authorList>
            <person name="Wu G."/>
            <person name="Miyauchi S."/>
            <person name="Morin E."/>
            <person name="Kuo A."/>
            <person name="Drula E."/>
            <person name="Varga T."/>
            <person name="Kohler A."/>
            <person name="Feng B."/>
            <person name="Cao Y."/>
            <person name="Lipzen A."/>
            <person name="Daum C."/>
            <person name="Hundley H."/>
            <person name="Pangilinan J."/>
            <person name="Johnson J."/>
            <person name="Barry K."/>
            <person name="LaButti K."/>
            <person name="Ng V."/>
            <person name="Ahrendt S."/>
            <person name="Min B."/>
            <person name="Choi I.G."/>
            <person name="Park H."/>
            <person name="Plett J.M."/>
            <person name="Magnuson J."/>
            <person name="Spatafora J.W."/>
            <person name="Nagy L.G."/>
            <person name="Henrissat B."/>
            <person name="Grigoriev I.V."/>
            <person name="Yang Z.L."/>
            <person name="Xu J."/>
            <person name="Martin F.M."/>
        </authorList>
    </citation>
    <scope>NUCLEOTIDE SEQUENCE</scope>
    <source>
        <strain evidence="6">KKN 215</strain>
    </source>
</reference>
<feature type="domain" description="MYND-type" evidence="5">
    <location>
        <begin position="32"/>
        <end position="73"/>
    </location>
</feature>
<keyword evidence="7" id="KW-1185">Reference proteome</keyword>
<evidence type="ECO:0000256" key="2">
    <source>
        <dbReference type="ARBA" id="ARBA00022771"/>
    </source>
</evidence>
<dbReference type="Gene3D" id="6.10.140.2220">
    <property type="match status" value="1"/>
</dbReference>
<dbReference type="Pfam" id="PF01753">
    <property type="entry name" value="zf-MYND"/>
    <property type="match status" value="1"/>
</dbReference>
<evidence type="ECO:0000256" key="4">
    <source>
        <dbReference type="PROSITE-ProRule" id="PRU00134"/>
    </source>
</evidence>
<dbReference type="InterPro" id="IPR002893">
    <property type="entry name" value="Znf_MYND"/>
</dbReference>
<evidence type="ECO:0000313" key="6">
    <source>
        <dbReference type="EMBL" id="KAH8101384.1"/>
    </source>
</evidence>
<evidence type="ECO:0000256" key="3">
    <source>
        <dbReference type="ARBA" id="ARBA00022833"/>
    </source>
</evidence>
<protein>
    <recommendedName>
        <fullName evidence="5">MYND-type domain-containing protein</fullName>
    </recommendedName>
</protein>
<keyword evidence="3" id="KW-0862">Zinc</keyword>
<evidence type="ECO:0000256" key="1">
    <source>
        <dbReference type="ARBA" id="ARBA00022723"/>
    </source>
</evidence>
<evidence type="ECO:0000313" key="7">
    <source>
        <dbReference type="Proteomes" id="UP000813824"/>
    </source>
</evidence>
<keyword evidence="1" id="KW-0479">Metal-binding</keyword>
<comment type="caution">
    <text evidence="6">The sequence shown here is derived from an EMBL/GenBank/DDBJ whole genome shotgun (WGS) entry which is preliminary data.</text>
</comment>
<keyword evidence="2 4" id="KW-0863">Zinc-finger</keyword>
<dbReference type="OrthoDB" id="3068872at2759"/>
<proteinExistence type="predicted"/>